<evidence type="ECO:0000313" key="2">
    <source>
        <dbReference type="Proteomes" id="UP000689195"/>
    </source>
</evidence>
<keyword evidence="2" id="KW-1185">Reference proteome</keyword>
<gene>
    <name evidence="1" type="ORF">PPENT_87.1.T0560179</name>
</gene>
<evidence type="ECO:0008006" key="3">
    <source>
        <dbReference type="Google" id="ProtNLM"/>
    </source>
</evidence>
<dbReference type="PANTHER" id="PTHR33706:SF1">
    <property type="entry name" value="TPR REPEAT PROTEIN"/>
    <property type="match status" value="1"/>
</dbReference>
<name>A0A8S1V628_9CILI</name>
<evidence type="ECO:0000313" key="1">
    <source>
        <dbReference type="EMBL" id="CAD8172225.1"/>
    </source>
</evidence>
<dbReference type="Proteomes" id="UP000689195">
    <property type="component" value="Unassembled WGS sequence"/>
</dbReference>
<organism evidence="1 2">
    <name type="scientific">Paramecium pentaurelia</name>
    <dbReference type="NCBI Taxonomy" id="43138"/>
    <lineage>
        <taxon>Eukaryota</taxon>
        <taxon>Sar</taxon>
        <taxon>Alveolata</taxon>
        <taxon>Ciliophora</taxon>
        <taxon>Intramacronucleata</taxon>
        <taxon>Oligohymenophorea</taxon>
        <taxon>Peniculida</taxon>
        <taxon>Parameciidae</taxon>
        <taxon>Paramecium</taxon>
    </lineage>
</organism>
<reference evidence="1" key="1">
    <citation type="submission" date="2021-01" db="EMBL/GenBank/DDBJ databases">
        <authorList>
            <consortium name="Genoscope - CEA"/>
            <person name="William W."/>
        </authorList>
    </citation>
    <scope>NUCLEOTIDE SEQUENCE</scope>
</reference>
<protein>
    <recommendedName>
        <fullName evidence="3">MORN repeat protein</fullName>
    </recommendedName>
</protein>
<accession>A0A8S1V628</accession>
<dbReference type="OrthoDB" id="320626at2759"/>
<sequence length="248" mass="28855">MEYKVSMAKPFFSFSGGGLYDEGNVGLTIKVGKWIEISEKFDKSNFIVYKGAYKNGKKVGRWHVYIRNSLFQKGYNKIGGGCYDEQGHGIKIGEWIDLDDGFHSRNQVTYHGEYHNGKKVGRWNAYWNFDQQIGGGQYDELDEGIKIGKWIELEEGDSLQQLIIFYGEYKHGKKVGRWDFMKRQYHESFKQIGGGFYDQNGIKFGMWIDLGEQTYDKVLSGNYQNGKKVGIWTVFHDYKEVNKIEYQN</sequence>
<comment type="caution">
    <text evidence="1">The sequence shown here is derived from an EMBL/GenBank/DDBJ whole genome shotgun (WGS) entry which is preliminary data.</text>
</comment>
<dbReference type="EMBL" id="CAJJDO010000056">
    <property type="protein sequence ID" value="CAD8172225.1"/>
    <property type="molecule type" value="Genomic_DNA"/>
</dbReference>
<dbReference type="AlphaFoldDB" id="A0A8S1V628"/>
<proteinExistence type="predicted"/>
<dbReference type="PANTHER" id="PTHR33706">
    <property type="entry name" value="MORN VARIANT REPEAT PROTEIN"/>
    <property type="match status" value="1"/>
</dbReference>